<evidence type="ECO:0000256" key="1">
    <source>
        <dbReference type="ARBA" id="ARBA00023015"/>
    </source>
</evidence>
<gene>
    <name evidence="5" type="ORF">BJY24_006658</name>
</gene>
<name>A0A7W9ULN3_9NOCA</name>
<evidence type="ECO:0000259" key="4">
    <source>
        <dbReference type="PROSITE" id="PS50995"/>
    </source>
</evidence>
<keyword evidence="1" id="KW-0805">Transcription regulation</keyword>
<dbReference type="PROSITE" id="PS50995">
    <property type="entry name" value="HTH_MARR_2"/>
    <property type="match status" value="1"/>
</dbReference>
<keyword evidence="6" id="KW-1185">Reference proteome</keyword>
<dbReference type="EMBL" id="JACHIT010000002">
    <property type="protein sequence ID" value="MBB5917746.1"/>
    <property type="molecule type" value="Genomic_DNA"/>
</dbReference>
<keyword evidence="3" id="KW-0804">Transcription</keyword>
<sequence length="169" mass="17735">MSRVANLLGAAALAVSDRMVSDVTAQSQLSPSASAALVVLLESGPVGVTELSRCLGLTQSAATRTLDALESAGLIRRTTVGRGRSVALTDAGRREATKILRARVGWLEGLVGALDEGDRAHLERILGRLLTAIYDAVPESNLLCRLCDRRACTRGQVCPVGQAARDRSG</sequence>
<dbReference type="AlphaFoldDB" id="A0A7W9ULN3"/>
<organism evidence="5 6">
    <name type="scientific">Nocardia transvalensis</name>
    <dbReference type="NCBI Taxonomy" id="37333"/>
    <lineage>
        <taxon>Bacteria</taxon>
        <taxon>Bacillati</taxon>
        <taxon>Actinomycetota</taxon>
        <taxon>Actinomycetes</taxon>
        <taxon>Mycobacteriales</taxon>
        <taxon>Nocardiaceae</taxon>
        <taxon>Nocardia</taxon>
    </lineage>
</organism>
<dbReference type="SUPFAM" id="SSF46785">
    <property type="entry name" value="Winged helix' DNA-binding domain"/>
    <property type="match status" value="1"/>
</dbReference>
<evidence type="ECO:0000313" key="6">
    <source>
        <dbReference type="Proteomes" id="UP000540412"/>
    </source>
</evidence>
<evidence type="ECO:0000256" key="2">
    <source>
        <dbReference type="ARBA" id="ARBA00023125"/>
    </source>
</evidence>
<dbReference type="Proteomes" id="UP000540412">
    <property type="component" value="Unassembled WGS sequence"/>
</dbReference>
<dbReference type="PANTHER" id="PTHR42756">
    <property type="entry name" value="TRANSCRIPTIONAL REGULATOR, MARR"/>
    <property type="match status" value="1"/>
</dbReference>
<dbReference type="CDD" id="cd00090">
    <property type="entry name" value="HTH_ARSR"/>
    <property type="match status" value="1"/>
</dbReference>
<dbReference type="InterPro" id="IPR011991">
    <property type="entry name" value="ArsR-like_HTH"/>
</dbReference>
<dbReference type="SMART" id="SM00347">
    <property type="entry name" value="HTH_MARR"/>
    <property type="match status" value="1"/>
</dbReference>
<proteinExistence type="predicted"/>
<feature type="domain" description="HTH marR-type" evidence="4">
    <location>
        <begin position="1"/>
        <end position="131"/>
    </location>
</feature>
<dbReference type="Gene3D" id="1.10.10.10">
    <property type="entry name" value="Winged helix-like DNA-binding domain superfamily/Winged helix DNA-binding domain"/>
    <property type="match status" value="1"/>
</dbReference>
<protein>
    <submittedName>
        <fullName evidence="5">DNA-binding MarR family transcriptional regulator</fullName>
    </submittedName>
</protein>
<dbReference type="GO" id="GO:0003677">
    <property type="term" value="F:DNA binding"/>
    <property type="evidence" value="ECO:0007669"/>
    <property type="project" value="UniProtKB-KW"/>
</dbReference>
<reference evidence="5 6" key="1">
    <citation type="submission" date="2020-08" db="EMBL/GenBank/DDBJ databases">
        <title>Sequencing the genomes of 1000 actinobacteria strains.</title>
        <authorList>
            <person name="Klenk H.-P."/>
        </authorList>
    </citation>
    <scope>NUCLEOTIDE SEQUENCE [LARGE SCALE GENOMIC DNA]</scope>
    <source>
        <strain evidence="5 6">DSM 43582</strain>
    </source>
</reference>
<dbReference type="GO" id="GO:0003700">
    <property type="term" value="F:DNA-binding transcription factor activity"/>
    <property type="evidence" value="ECO:0007669"/>
    <property type="project" value="InterPro"/>
</dbReference>
<comment type="caution">
    <text evidence="5">The sequence shown here is derived from an EMBL/GenBank/DDBJ whole genome shotgun (WGS) entry which is preliminary data.</text>
</comment>
<dbReference type="PANTHER" id="PTHR42756:SF1">
    <property type="entry name" value="TRANSCRIPTIONAL REPRESSOR OF EMRAB OPERON"/>
    <property type="match status" value="1"/>
</dbReference>
<dbReference type="InterPro" id="IPR036390">
    <property type="entry name" value="WH_DNA-bd_sf"/>
</dbReference>
<accession>A0A7W9ULN3</accession>
<dbReference type="PRINTS" id="PR00598">
    <property type="entry name" value="HTHMARR"/>
</dbReference>
<dbReference type="InterPro" id="IPR036388">
    <property type="entry name" value="WH-like_DNA-bd_sf"/>
</dbReference>
<dbReference type="Pfam" id="PF12802">
    <property type="entry name" value="MarR_2"/>
    <property type="match status" value="1"/>
</dbReference>
<dbReference type="InterPro" id="IPR000835">
    <property type="entry name" value="HTH_MarR-typ"/>
</dbReference>
<evidence type="ECO:0000313" key="5">
    <source>
        <dbReference type="EMBL" id="MBB5917746.1"/>
    </source>
</evidence>
<keyword evidence="2 5" id="KW-0238">DNA-binding</keyword>
<evidence type="ECO:0000256" key="3">
    <source>
        <dbReference type="ARBA" id="ARBA00023163"/>
    </source>
</evidence>